<evidence type="ECO:0000313" key="1">
    <source>
        <dbReference type="EMBL" id="SVD35948.1"/>
    </source>
</evidence>
<protein>
    <submittedName>
        <fullName evidence="1">Uncharacterized protein</fullName>
    </submittedName>
</protein>
<gene>
    <name evidence="1" type="ORF">METZ01_LOCUS388802</name>
</gene>
<dbReference type="AlphaFoldDB" id="A0A382UQF6"/>
<dbReference type="EMBL" id="UINC01145673">
    <property type="protein sequence ID" value="SVD35948.1"/>
    <property type="molecule type" value="Genomic_DNA"/>
</dbReference>
<proteinExistence type="predicted"/>
<sequence>VTTPISYLSATGTVAYSLAAGTAGQIKMLVCTVAASTPVGVLTPVASANDGYNTITFNAVGETATLLYTNSGWMILALGGTSAALAAGTGPVTA</sequence>
<reference evidence="1" key="1">
    <citation type="submission" date="2018-05" db="EMBL/GenBank/DDBJ databases">
        <authorList>
            <person name="Lanie J.A."/>
            <person name="Ng W.-L."/>
            <person name="Kazmierczak K.M."/>
            <person name="Andrzejewski T.M."/>
            <person name="Davidsen T.M."/>
            <person name="Wayne K.J."/>
            <person name="Tettelin H."/>
            <person name="Glass J.I."/>
            <person name="Rusch D."/>
            <person name="Podicherti R."/>
            <person name="Tsui H.-C.T."/>
            <person name="Winkler M.E."/>
        </authorList>
    </citation>
    <scope>NUCLEOTIDE SEQUENCE</scope>
</reference>
<accession>A0A382UQF6</accession>
<feature type="non-terminal residue" evidence="1">
    <location>
        <position position="1"/>
    </location>
</feature>
<organism evidence="1">
    <name type="scientific">marine metagenome</name>
    <dbReference type="NCBI Taxonomy" id="408172"/>
    <lineage>
        <taxon>unclassified sequences</taxon>
        <taxon>metagenomes</taxon>
        <taxon>ecological metagenomes</taxon>
    </lineage>
</organism>
<name>A0A382UQF6_9ZZZZ</name>